<keyword evidence="2 11" id="KW-0963">Cytoplasm</keyword>
<dbReference type="STRING" id="942150.IV64_GL000577"/>
<feature type="binding site" evidence="11">
    <location>
        <position position="189"/>
    </location>
    <ligand>
        <name>FMN</name>
        <dbReference type="ChEBI" id="CHEBI:58210"/>
    </ligand>
</feature>
<dbReference type="EC" id="5.3.3.2" evidence="11"/>
<comment type="subunit">
    <text evidence="10 11">Homooctamer. Dimer of tetramers.</text>
</comment>
<dbReference type="GO" id="GO:0016491">
    <property type="term" value="F:oxidoreductase activity"/>
    <property type="evidence" value="ECO:0007669"/>
    <property type="project" value="InterPro"/>
</dbReference>
<evidence type="ECO:0000256" key="5">
    <source>
        <dbReference type="ARBA" id="ARBA00022723"/>
    </source>
</evidence>
<dbReference type="Gene3D" id="3.20.20.70">
    <property type="entry name" value="Aldolase class I"/>
    <property type="match status" value="1"/>
</dbReference>
<feature type="binding site" evidence="11">
    <location>
        <position position="159"/>
    </location>
    <ligand>
        <name>Mg(2+)</name>
        <dbReference type="ChEBI" id="CHEBI:18420"/>
    </ligand>
</feature>
<keyword evidence="7 11" id="KW-0521">NADP</keyword>
<comment type="caution">
    <text evidence="11">Lacks conserved residue(s) required for the propagation of feature annotation.</text>
</comment>
<dbReference type="InterPro" id="IPR011179">
    <property type="entry name" value="IPdP_isomerase"/>
</dbReference>
<evidence type="ECO:0000256" key="9">
    <source>
        <dbReference type="ARBA" id="ARBA00023235"/>
    </source>
</evidence>
<organism evidence="13 14">
    <name type="scientific">Lactiplantibacillus xiangfangensis</name>
    <dbReference type="NCBI Taxonomy" id="942150"/>
    <lineage>
        <taxon>Bacteria</taxon>
        <taxon>Bacillati</taxon>
        <taxon>Bacillota</taxon>
        <taxon>Bacilli</taxon>
        <taxon>Lactobacillales</taxon>
        <taxon>Lactobacillaceae</taxon>
        <taxon>Lactiplantibacillus</taxon>
    </lineage>
</organism>
<dbReference type="NCBIfam" id="TIGR02151">
    <property type="entry name" value="IPP_isom_2"/>
    <property type="match status" value="1"/>
</dbReference>
<sequence length="349" mass="38039">MAFVPQSQQSHRKDEHVSLAEKYYHGAQPNSFDQVKIRHDALPETRVADVTLATTVGQWHWESPLYIEAMTGGSQQTGKLNTRLSQIAAACHLPIATGSQSVAIKDPDLAPTFATVRKNNPAGLVFGNLGAGHSLAAAQAAVAMLQADALELHLNVVQEIVMPEGDRDFHWLANIENIVRHLNVPVIAKEVGFGISRPTMTKLYQAGVRYLDLGGHGGTNFVDIENRRRDARDMAYLHNFGLTTVESLLAVQDHPKDLTILATGGVRQPLDVLKALMLGADAVGVAGTILHALLHHTNEEVETMIMAWQDQLRLLMALVGATTVTQLHTMTDKLTYSADLVAYKQSLNS</sequence>
<dbReference type="PANTHER" id="PTHR43665:SF1">
    <property type="entry name" value="ISOPENTENYL-DIPHOSPHATE DELTA-ISOMERASE"/>
    <property type="match status" value="1"/>
</dbReference>
<dbReference type="GO" id="GO:0004452">
    <property type="term" value="F:isopentenyl-diphosphate delta-isomerase activity"/>
    <property type="evidence" value="ECO:0007669"/>
    <property type="project" value="UniProtKB-UniRule"/>
</dbReference>
<evidence type="ECO:0000256" key="10">
    <source>
        <dbReference type="ARBA" id="ARBA00025810"/>
    </source>
</evidence>
<comment type="cofactor">
    <cofactor evidence="11">
        <name>NADPH</name>
        <dbReference type="ChEBI" id="CHEBI:57783"/>
    </cofactor>
</comment>
<feature type="binding site" evidence="11">
    <location>
        <position position="128"/>
    </location>
    <ligand>
        <name>FMN</name>
        <dbReference type="ChEBI" id="CHEBI:58210"/>
    </ligand>
</feature>
<evidence type="ECO:0000256" key="4">
    <source>
        <dbReference type="ARBA" id="ARBA00022643"/>
    </source>
</evidence>
<proteinExistence type="inferred from homology"/>
<dbReference type="GO" id="GO:0005737">
    <property type="term" value="C:cytoplasm"/>
    <property type="evidence" value="ECO:0007669"/>
    <property type="project" value="UniProtKB-SubCell"/>
</dbReference>
<evidence type="ECO:0000256" key="6">
    <source>
        <dbReference type="ARBA" id="ARBA00022842"/>
    </source>
</evidence>
<feature type="binding site" evidence="11">
    <location>
        <position position="99"/>
    </location>
    <ligand>
        <name>FMN</name>
        <dbReference type="ChEBI" id="CHEBI:58210"/>
    </ligand>
</feature>
<dbReference type="PATRIC" id="fig|942150.3.peg.591"/>
<evidence type="ECO:0000256" key="3">
    <source>
        <dbReference type="ARBA" id="ARBA00022630"/>
    </source>
</evidence>
<keyword evidence="3 11" id="KW-0285">Flavoprotein</keyword>
<dbReference type="InterPro" id="IPR000262">
    <property type="entry name" value="FMN-dep_DH"/>
</dbReference>
<evidence type="ECO:0000256" key="8">
    <source>
        <dbReference type="ARBA" id="ARBA00023229"/>
    </source>
</evidence>
<dbReference type="CDD" id="cd02811">
    <property type="entry name" value="IDI-2_FMN"/>
    <property type="match status" value="1"/>
</dbReference>
<dbReference type="Proteomes" id="UP000051783">
    <property type="component" value="Unassembled WGS sequence"/>
</dbReference>
<feature type="binding site" evidence="11">
    <location>
        <begin position="12"/>
        <end position="13"/>
    </location>
    <ligand>
        <name>substrate</name>
    </ligand>
</feature>
<comment type="catalytic activity">
    <reaction evidence="11">
        <text>isopentenyl diphosphate = dimethylallyl diphosphate</text>
        <dbReference type="Rhea" id="RHEA:23284"/>
        <dbReference type="ChEBI" id="CHEBI:57623"/>
        <dbReference type="ChEBI" id="CHEBI:128769"/>
        <dbReference type="EC" id="5.3.3.2"/>
    </reaction>
</comment>
<keyword evidence="9 11" id="KW-0413">Isomerase</keyword>
<dbReference type="PANTHER" id="PTHR43665">
    <property type="entry name" value="ISOPENTENYL-DIPHOSPHATE DELTA-ISOMERASE"/>
    <property type="match status" value="1"/>
</dbReference>
<comment type="subcellular location">
    <subcellularLocation>
        <location evidence="11">Cytoplasm</location>
    </subcellularLocation>
</comment>
<keyword evidence="5 11" id="KW-0479">Metal-binding</keyword>
<comment type="caution">
    <text evidence="13">The sequence shown here is derived from an EMBL/GenBank/DDBJ whole genome shotgun (WGS) entry which is preliminary data.</text>
</comment>
<reference evidence="13 14" key="1">
    <citation type="journal article" date="2015" name="Genome Announc.">
        <title>Expanding the biotechnology potential of lactobacilli through comparative genomics of 213 strains and associated genera.</title>
        <authorList>
            <person name="Sun Z."/>
            <person name="Harris H.M."/>
            <person name="McCann A."/>
            <person name="Guo C."/>
            <person name="Argimon S."/>
            <person name="Zhang W."/>
            <person name="Yang X."/>
            <person name="Jeffery I.B."/>
            <person name="Cooney J.C."/>
            <person name="Kagawa T.F."/>
            <person name="Liu W."/>
            <person name="Song Y."/>
            <person name="Salvetti E."/>
            <person name="Wrobel A."/>
            <person name="Rasinkangas P."/>
            <person name="Parkhill J."/>
            <person name="Rea M.C."/>
            <person name="O'Sullivan O."/>
            <person name="Ritari J."/>
            <person name="Douillard F.P."/>
            <person name="Paul Ross R."/>
            <person name="Yang R."/>
            <person name="Briner A.E."/>
            <person name="Felis G.E."/>
            <person name="de Vos W.M."/>
            <person name="Barrangou R."/>
            <person name="Klaenhammer T.R."/>
            <person name="Caufield P.W."/>
            <person name="Cui Y."/>
            <person name="Zhang H."/>
            <person name="O'Toole P.W."/>
        </authorList>
    </citation>
    <scope>NUCLEOTIDE SEQUENCE [LARGE SCALE GENOMIC DNA]</scope>
    <source>
        <strain evidence="13 14">LMG 26013</strain>
    </source>
</reference>
<dbReference type="InterPro" id="IPR013785">
    <property type="entry name" value="Aldolase_TIM"/>
</dbReference>
<dbReference type="GO" id="GO:0010181">
    <property type="term" value="F:FMN binding"/>
    <property type="evidence" value="ECO:0007669"/>
    <property type="project" value="UniProtKB-UniRule"/>
</dbReference>
<dbReference type="EMBL" id="JQCL01000080">
    <property type="protein sequence ID" value="KRO08488.1"/>
    <property type="molecule type" value="Genomic_DNA"/>
</dbReference>
<evidence type="ECO:0000256" key="1">
    <source>
        <dbReference type="ARBA" id="ARBA00001917"/>
    </source>
</evidence>
<evidence type="ECO:0000256" key="7">
    <source>
        <dbReference type="ARBA" id="ARBA00022857"/>
    </source>
</evidence>
<gene>
    <name evidence="11" type="primary">fni</name>
    <name evidence="13" type="ORF">IV64_GL000577</name>
</gene>
<dbReference type="AlphaFoldDB" id="A0A0R2M304"/>
<protein>
    <recommendedName>
        <fullName evidence="11">Isopentenyl-diphosphate delta-isomerase</fullName>
        <shortName evidence="11">IPP isomerase</shortName>
        <ecNumber evidence="11">5.3.3.2</ecNumber>
    </recommendedName>
    <alternativeName>
        <fullName evidence="11">Isopentenyl diphosphate:dimethylallyl diphosphate isomerase</fullName>
    </alternativeName>
    <alternativeName>
        <fullName evidence="11">Isopentenyl pyrophosphate isomerase</fullName>
    </alternativeName>
    <alternativeName>
        <fullName evidence="11">Type 2 isopentenyl diphosphate isomerase</fullName>
        <shortName evidence="11">IDI-2</shortName>
    </alternativeName>
</protein>
<accession>A0A0R2M304</accession>
<comment type="cofactor">
    <cofactor evidence="1 11">
        <name>FMN</name>
        <dbReference type="ChEBI" id="CHEBI:58210"/>
    </cofactor>
</comment>
<keyword evidence="4 11" id="KW-0288">FMN</keyword>
<feature type="domain" description="FMN-dependent dehydrogenase" evidence="12">
    <location>
        <begin position="159"/>
        <end position="328"/>
    </location>
</feature>
<feature type="binding site" evidence="11">
    <location>
        <position position="219"/>
    </location>
    <ligand>
        <name>FMN</name>
        <dbReference type="ChEBI" id="CHEBI:58210"/>
    </ligand>
</feature>
<keyword evidence="14" id="KW-1185">Reference proteome</keyword>
<dbReference type="SUPFAM" id="SSF51395">
    <property type="entry name" value="FMN-linked oxidoreductases"/>
    <property type="match status" value="1"/>
</dbReference>
<feature type="binding site" evidence="11">
    <location>
        <position position="158"/>
    </location>
    <ligand>
        <name>substrate</name>
    </ligand>
</feature>
<evidence type="ECO:0000256" key="11">
    <source>
        <dbReference type="HAMAP-Rule" id="MF_00354"/>
    </source>
</evidence>
<keyword evidence="6 11" id="KW-0460">Magnesium</keyword>
<dbReference type="PIRSF" id="PIRSF003314">
    <property type="entry name" value="IPP_isomerase"/>
    <property type="match status" value="1"/>
</dbReference>
<keyword evidence="8 11" id="KW-0414">Isoprene biosynthesis</keyword>
<evidence type="ECO:0000313" key="14">
    <source>
        <dbReference type="Proteomes" id="UP000051783"/>
    </source>
</evidence>
<dbReference type="GO" id="GO:0070402">
    <property type="term" value="F:NADPH binding"/>
    <property type="evidence" value="ECO:0007669"/>
    <property type="project" value="UniProtKB-UniRule"/>
</dbReference>
<comment type="cofactor">
    <cofactor evidence="11">
        <name>Mg(2+)</name>
        <dbReference type="ChEBI" id="CHEBI:18420"/>
    </cofactor>
</comment>
<feature type="binding site" evidence="11">
    <location>
        <begin position="286"/>
        <end position="287"/>
    </location>
    <ligand>
        <name>FMN</name>
        <dbReference type="ChEBI" id="CHEBI:58210"/>
    </ligand>
</feature>
<evidence type="ECO:0000256" key="2">
    <source>
        <dbReference type="ARBA" id="ARBA00022490"/>
    </source>
</evidence>
<dbReference type="GO" id="GO:0008299">
    <property type="term" value="P:isoprenoid biosynthetic process"/>
    <property type="evidence" value="ECO:0007669"/>
    <property type="project" value="UniProtKB-UniRule"/>
</dbReference>
<evidence type="ECO:0000259" key="12">
    <source>
        <dbReference type="Pfam" id="PF01070"/>
    </source>
</evidence>
<comment type="function">
    <text evidence="11">Involved in the biosynthesis of isoprenoids. Catalyzes the 1,3-allylic rearrangement of the homoallylic substrate isopentenyl (IPP) to its allylic isomer, dimethylallyl diphosphate (DMAPP).</text>
</comment>
<name>A0A0R2M304_9LACO</name>
<dbReference type="GO" id="GO:0000287">
    <property type="term" value="F:magnesium ion binding"/>
    <property type="evidence" value="ECO:0007669"/>
    <property type="project" value="UniProtKB-UniRule"/>
</dbReference>
<dbReference type="Pfam" id="PF01070">
    <property type="entry name" value="FMN_dh"/>
    <property type="match status" value="1"/>
</dbReference>
<feature type="binding site" evidence="11">
    <location>
        <begin position="69"/>
        <end position="71"/>
    </location>
    <ligand>
        <name>FMN</name>
        <dbReference type="ChEBI" id="CHEBI:58210"/>
    </ligand>
</feature>
<dbReference type="HAMAP" id="MF_00354">
    <property type="entry name" value="Idi_2"/>
    <property type="match status" value="1"/>
</dbReference>
<evidence type="ECO:0000313" key="13">
    <source>
        <dbReference type="EMBL" id="KRO08488.1"/>
    </source>
</evidence>
<feature type="binding site" evidence="11">
    <location>
        <begin position="265"/>
        <end position="267"/>
    </location>
    <ligand>
        <name>FMN</name>
        <dbReference type="ChEBI" id="CHEBI:58210"/>
    </ligand>
</feature>
<comment type="similarity">
    <text evidence="11">Belongs to the IPP isomerase type 2 family.</text>
</comment>